<evidence type="ECO:0000313" key="1">
    <source>
        <dbReference type="EMBL" id="PIT93448.1"/>
    </source>
</evidence>
<proteinExistence type="predicted"/>
<accession>A0A2M6WKW6</accession>
<dbReference type="AlphaFoldDB" id="A0A2M6WKW6"/>
<gene>
    <name evidence="1" type="ORF">COU00_04345</name>
</gene>
<sequence length="151" mass="17167">MPAVTDSLSRVFDSDNDIIYNNSSYSQVKFMKFTAKNNNNVATKDDIKAIHKIMATKTDLKKLEKDLRHDMAITDNKIDKLITDSLNTHERLQKIEETMATKDDINKVLGAVDMAIGQYQEIKIEQLSNLSAHQRFEADTAKLKIHAELQA</sequence>
<dbReference type="EMBL" id="PFAS01000075">
    <property type="protein sequence ID" value="PIT93448.1"/>
    <property type="molecule type" value="Genomic_DNA"/>
</dbReference>
<organism evidence="1 2">
    <name type="scientific">Candidatus Falkowbacteria bacterium CG10_big_fil_rev_8_21_14_0_10_43_11</name>
    <dbReference type="NCBI Taxonomy" id="1974568"/>
    <lineage>
        <taxon>Bacteria</taxon>
        <taxon>Candidatus Falkowiibacteriota</taxon>
    </lineage>
</organism>
<evidence type="ECO:0000313" key="2">
    <source>
        <dbReference type="Proteomes" id="UP000229335"/>
    </source>
</evidence>
<comment type="caution">
    <text evidence="1">The sequence shown here is derived from an EMBL/GenBank/DDBJ whole genome shotgun (WGS) entry which is preliminary data.</text>
</comment>
<dbReference type="Proteomes" id="UP000229335">
    <property type="component" value="Unassembled WGS sequence"/>
</dbReference>
<name>A0A2M6WKW6_9BACT</name>
<protein>
    <submittedName>
        <fullName evidence="1">Uncharacterized protein</fullName>
    </submittedName>
</protein>
<reference evidence="2" key="1">
    <citation type="submission" date="2017-09" db="EMBL/GenBank/DDBJ databases">
        <title>Depth-based differentiation of microbial function through sediment-hosted aquifers and enrichment of novel symbionts in the deep terrestrial subsurface.</title>
        <authorList>
            <person name="Probst A.J."/>
            <person name="Ladd B."/>
            <person name="Jarett J.K."/>
            <person name="Geller-Mcgrath D.E."/>
            <person name="Sieber C.M.K."/>
            <person name="Emerson J.B."/>
            <person name="Anantharaman K."/>
            <person name="Thomas B.C."/>
            <person name="Malmstrom R."/>
            <person name="Stieglmeier M."/>
            <person name="Klingl A."/>
            <person name="Woyke T."/>
            <person name="Ryan C.M."/>
            <person name="Banfield J.F."/>
        </authorList>
    </citation>
    <scope>NUCLEOTIDE SEQUENCE [LARGE SCALE GENOMIC DNA]</scope>
</reference>